<reference evidence="1" key="1">
    <citation type="submission" date="2021-05" db="EMBL/GenBank/DDBJ databases">
        <authorList>
            <person name="Scholz U."/>
            <person name="Mascher M."/>
            <person name="Fiebig A."/>
        </authorList>
    </citation>
    <scope>NUCLEOTIDE SEQUENCE [LARGE SCALE GENOMIC DNA]</scope>
</reference>
<dbReference type="Proteomes" id="UP001732700">
    <property type="component" value="Chromosome 7A"/>
</dbReference>
<evidence type="ECO:0000313" key="2">
    <source>
        <dbReference type="Proteomes" id="UP001732700"/>
    </source>
</evidence>
<evidence type="ECO:0000313" key="1">
    <source>
        <dbReference type="EnsemblPlants" id="AVESA.00010b.r2.7AG1190640.3.CDS"/>
    </source>
</evidence>
<accession>A0ACD5ZH00</accession>
<keyword evidence="2" id="KW-1185">Reference proteome</keyword>
<name>A0ACD5ZH00_AVESA</name>
<reference evidence="1" key="2">
    <citation type="submission" date="2025-09" db="UniProtKB">
        <authorList>
            <consortium name="EnsemblPlants"/>
        </authorList>
    </citation>
    <scope>IDENTIFICATION</scope>
</reference>
<sequence length="639" mass="71655">MSSPAAVVSNGLVRVIRPQSRFRPYRSEQVEEKSRLLSKMDAFYREAYRRLPAETMLDACFCIGLLDPVSNVMANALLSSAPDAGRGPDLELVDEAKLREEMGKRSIDGLVAFLLYLFPYLAGWEALRYLLVADADLLVAARIIVADRGMMRFSVTSPASVRAFKGALLLAAQVAKHPEPECLVSVWMSLSSQLQQCLGFLSEINYQSQNQEINFLSIRRLLDCLDDLGNAWDLAVFRPSYSSSIADMPYQATRSLRMALLDTIRGFYLQALARLPRHELHTRYYRRSLLRGGYCYGPLDPVSNIIINTIWHDVMLPAAEQPVLDMIGPNSLTRLESRSFYGLASFLQTRYHNLSEHEVLQCLVASCAYLPCVDRNLDAGDDHMSVANLNLNDVAAPGGEAEWQQEQCRSRSPGIYASVRKLEQQSPCTSTQEGYEAAATATWHRDPEAQAVFLSGCKALLEGSALSLLQTGDRLTSEDLQYIASLFCTKQKPAPERIEMPHDVDEKTRSEYRQRRVSRKVKAALRQNLLQDGEPMYELHVICSANVSVCGPEYGEDKNDPLSPAPCKFWYSHVNFLAIRKGSAPSERHPILFFAEFDNEQEEGEPLLCCPVDVPTPFAGMLFFNLSTRIPCLFLVIYS</sequence>
<proteinExistence type="predicted"/>
<protein>
    <submittedName>
        <fullName evidence="1">Uncharacterized protein</fullName>
    </submittedName>
</protein>
<organism evidence="1 2">
    <name type="scientific">Avena sativa</name>
    <name type="common">Oat</name>
    <dbReference type="NCBI Taxonomy" id="4498"/>
    <lineage>
        <taxon>Eukaryota</taxon>
        <taxon>Viridiplantae</taxon>
        <taxon>Streptophyta</taxon>
        <taxon>Embryophyta</taxon>
        <taxon>Tracheophyta</taxon>
        <taxon>Spermatophyta</taxon>
        <taxon>Magnoliopsida</taxon>
        <taxon>Liliopsida</taxon>
        <taxon>Poales</taxon>
        <taxon>Poaceae</taxon>
        <taxon>BOP clade</taxon>
        <taxon>Pooideae</taxon>
        <taxon>Poodae</taxon>
        <taxon>Poeae</taxon>
        <taxon>Poeae Chloroplast Group 1 (Aveneae type)</taxon>
        <taxon>Aveninae</taxon>
        <taxon>Avena</taxon>
    </lineage>
</organism>
<dbReference type="EnsemblPlants" id="AVESA.00010b.r2.7AG1190640.3">
    <property type="protein sequence ID" value="AVESA.00010b.r2.7AG1190640.3.CDS"/>
    <property type="gene ID" value="AVESA.00010b.r2.7AG1190640"/>
</dbReference>